<name>A0A2S6GHY1_9PSEU</name>
<protein>
    <recommendedName>
        <fullName evidence="3">DUF2000 family protein</fullName>
    </recommendedName>
</protein>
<dbReference type="AlphaFoldDB" id="A0A2S6GHY1"/>
<dbReference type="SUPFAM" id="SSF102462">
    <property type="entry name" value="Peptidyl-tRNA hydrolase II"/>
    <property type="match status" value="1"/>
</dbReference>
<dbReference type="InterPro" id="IPR018988">
    <property type="entry name" value="DUF2000"/>
</dbReference>
<evidence type="ECO:0000313" key="2">
    <source>
        <dbReference type="Proteomes" id="UP000239203"/>
    </source>
</evidence>
<dbReference type="RefSeq" id="WP_104481604.1">
    <property type="nucleotide sequence ID" value="NZ_CP154825.1"/>
</dbReference>
<gene>
    <name evidence="1" type="ORF">CLV40_11773</name>
</gene>
<organism evidence="1 2">
    <name type="scientific">Actinokineospora auranticolor</name>
    <dbReference type="NCBI Taxonomy" id="155976"/>
    <lineage>
        <taxon>Bacteria</taxon>
        <taxon>Bacillati</taxon>
        <taxon>Actinomycetota</taxon>
        <taxon>Actinomycetes</taxon>
        <taxon>Pseudonocardiales</taxon>
        <taxon>Pseudonocardiaceae</taxon>
        <taxon>Actinokineospora</taxon>
    </lineage>
</organism>
<reference evidence="1 2" key="1">
    <citation type="submission" date="2018-02" db="EMBL/GenBank/DDBJ databases">
        <title>Genomic Encyclopedia of Archaeal and Bacterial Type Strains, Phase II (KMG-II): from individual species to whole genera.</title>
        <authorList>
            <person name="Goeker M."/>
        </authorList>
    </citation>
    <scope>NUCLEOTIDE SEQUENCE [LARGE SCALE GENOMIC DNA]</scope>
    <source>
        <strain evidence="1 2">YU 961-1</strain>
    </source>
</reference>
<dbReference type="OrthoDB" id="1684239at2"/>
<comment type="caution">
    <text evidence="1">The sequence shown here is derived from an EMBL/GenBank/DDBJ whole genome shotgun (WGS) entry which is preliminary data.</text>
</comment>
<keyword evidence="2" id="KW-1185">Reference proteome</keyword>
<dbReference type="Proteomes" id="UP000239203">
    <property type="component" value="Unassembled WGS sequence"/>
</dbReference>
<dbReference type="InterPro" id="IPR023476">
    <property type="entry name" value="Pep_tRNA_hydro_II_dom_sf"/>
</dbReference>
<accession>A0A2S6GHY1</accession>
<dbReference type="Pfam" id="PF09391">
    <property type="entry name" value="DUF2000"/>
    <property type="match status" value="1"/>
</dbReference>
<dbReference type="Gene3D" id="3.40.1490.10">
    <property type="entry name" value="Bit1"/>
    <property type="match status" value="1"/>
</dbReference>
<proteinExistence type="predicted"/>
<dbReference type="EMBL" id="PTIX01000017">
    <property type="protein sequence ID" value="PPK64834.1"/>
    <property type="molecule type" value="Genomic_DNA"/>
</dbReference>
<evidence type="ECO:0000313" key="1">
    <source>
        <dbReference type="EMBL" id="PPK64834.1"/>
    </source>
</evidence>
<sequence>MTEAQGPSPVVWDTKIAVVLRDDLKDWQKLNVTAFTTSGIAATVGGVTGEPYEDASGVRYLPMFVQPVLVFVADHETVAKVHERALRREVTCSVYTEDLFVTNNDVDNRAAVRRVETDKLAIVGLAFRADRKSVDKIVKGASLHP</sequence>
<evidence type="ECO:0008006" key="3">
    <source>
        <dbReference type="Google" id="ProtNLM"/>
    </source>
</evidence>